<dbReference type="Proteomes" id="UP000242180">
    <property type="component" value="Unassembled WGS sequence"/>
</dbReference>
<dbReference type="EMBL" id="MCGN01000012">
    <property type="protein sequence ID" value="ORY90361.1"/>
    <property type="molecule type" value="Genomic_DNA"/>
</dbReference>
<feature type="compositionally biased region" description="Acidic residues" evidence="5">
    <location>
        <begin position="76"/>
        <end position="94"/>
    </location>
</feature>
<feature type="compositionally biased region" description="Low complexity" evidence="5">
    <location>
        <begin position="133"/>
        <end position="146"/>
    </location>
</feature>
<evidence type="ECO:0000313" key="8">
    <source>
        <dbReference type="Proteomes" id="UP000242180"/>
    </source>
</evidence>
<dbReference type="AlphaFoldDB" id="A0A1X2GZW3"/>
<evidence type="ECO:0000256" key="3">
    <source>
        <dbReference type="ARBA" id="ARBA00022664"/>
    </source>
</evidence>
<evidence type="ECO:0000256" key="1">
    <source>
        <dbReference type="ARBA" id="ARBA00004123"/>
    </source>
</evidence>
<dbReference type="InterPro" id="IPR051187">
    <property type="entry name" value="Pre-mRNA_3'-end_processing_reg"/>
</dbReference>
<dbReference type="InParanoid" id="A0A1X2GZW3"/>
<dbReference type="STRING" id="13706.A0A1X2GZW3"/>
<feature type="region of interest" description="Disordered" evidence="5">
    <location>
        <begin position="271"/>
        <end position="316"/>
    </location>
</feature>
<proteinExistence type="inferred from homology"/>
<evidence type="ECO:0000256" key="4">
    <source>
        <dbReference type="ARBA" id="ARBA00023242"/>
    </source>
</evidence>
<dbReference type="PANTHER" id="PTHR13484">
    <property type="entry name" value="FIP1-LIKE 1 PROTEIN"/>
    <property type="match status" value="1"/>
</dbReference>
<feature type="compositionally biased region" description="Basic and acidic residues" evidence="5">
    <location>
        <begin position="58"/>
        <end position="75"/>
    </location>
</feature>
<feature type="compositionally biased region" description="Low complexity" evidence="5">
    <location>
        <begin position="19"/>
        <end position="32"/>
    </location>
</feature>
<feature type="domain" description="Pre-mRNA polyadenylation factor Fip1" evidence="6">
    <location>
        <begin position="172"/>
        <end position="214"/>
    </location>
</feature>
<comment type="subcellular location">
    <subcellularLocation>
        <location evidence="1">Nucleus</location>
    </subcellularLocation>
</comment>
<feature type="region of interest" description="Disordered" evidence="5">
    <location>
        <begin position="1"/>
        <end position="146"/>
    </location>
</feature>
<sequence>MSRNPNAAEDDVDEFLYGSSSADQQQQSSSAAGNEWALNESSDSHMDHNTSSDTAGNDDNKHGMDLDEDAPRREAEDDDEDSDDDLEIILETDNEPPSSSQPQNEGIAGDASPAGEKASSLVNIKPGQQGGKAPANATAQTSSSTITAKANPSVGGINLEAVGEYNGQPITEVDLDSFEDKPWRKPGADITDYFNYGFNEVTWRAYCAQQKMLRESKKMMGDMDMNEFMMGMMGMNGMPPQGMMEGNRMPPNMMGMPPMGMPPMGMPPMGMPPMGMNSPAGGAGRGGSGNRNPGGPGRGGNMGFGNPSPSGGGNWQ</sequence>
<reference evidence="7 8" key="1">
    <citation type="submission" date="2016-07" db="EMBL/GenBank/DDBJ databases">
        <title>Pervasive Adenine N6-methylation of Active Genes in Fungi.</title>
        <authorList>
            <consortium name="DOE Joint Genome Institute"/>
            <person name="Mondo S.J."/>
            <person name="Dannebaum R.O."/>
            <person name="Kuo R.C."/>
            <person name="Labutti K."/>
            <person name="Haridas S."/>
            <person name="Kuo A."/>
            <person name="Salamov A."/>
            <person name="Ahrendt S.R."/>
            <person name="Lipzen A."/>
            <person name="Sullivan W."/>
            <person name="Andreopoulos W.B."/>
            <person name="Clum A."/>
            <person name="Lindquist E."/>
            <person name="Daum C."/>
            <person name="Ramamoorthy G.K."/>
            <person name="Gryganskyi A."/>
            <person name="Culley D."/>
            <person name="Magnuson J.K."/>
            <person name="James T.Y."/>
            <person name="O'Malley M.A."/>
            <person name="Stajich J.E."/>
            <person name="Spatafora J.W."/>
            <person name="Visel A."/>
            <person name="Grigoriev I.V."/>
        </authorList>
    </citation>
    <scope>NUCLEOTIDE SEQUENCE [LARGE SCALE GENOMIC DNA]</scope>
    <source>
        <strain evidence="7 8">NRRL 2496</strain>
    </source>
</reference>
<comment type="caution">
    <text evidence="7">The sequence shown here is derived from an EMBL/GenBank/DDBJ whole genome shotgun (WGS) entry which is preliminary data.</text>
</comment>
<name>A0A1X2GZW3_SYNRA</name>
<evidence type="ECO:0000256" key="5">
    <source>
        <dbReference type="SAM" id="MobiDB-lite"/>
    </source>
</evidence>
<dbReference type="OrthoDB" id="1917198at2759"/>
<organism evidence="7 8">
    <name type="scientific">Syncephalastrum racemosum</name>
    <name type="common">Filamentous fungus</name>
    <dbReference type="NCBI Taxonomy" id="13706"/>
    <lineage>
        <taxon>Eukaryota</taxon>
        <taxon>Fungi</taxon>
        <taxon>Fungi incertae sedis</taxon>
        <taxon>Mucoromycota</taxon>
        <taxon>Mucoromycotina</taxon>
        <taxon>Mucoromycetes</taxon>
        <taxon>Mucorales</taxon>
        <taxon>Syncephalastraceae</taxon>
        <taxon>Syncephalastrum</taxon>
    </lineage>
</organism>
<feature type="compositionally biased region" description="Gly residues" evidence="5">
    <location>
        <begin position="281"/>
        <end position="303"/>
    </location>
</feature>
<dbReference type="GO" id="GO:0005847">
    <property type="term" value="C:mRNA cleavage and polyadenylation specificity factor complex"/>
    <property type="evidence" value="ECO:0007669"/>
    <property type="project" value="TreeGrafter"/>
</dbReference>
<gene>
    <name evidence="7" type="ORF">BCR43DRAFT_499181</name>
</gene>
<dbReference type="InterPro" id="IPR007854">
    <property type="entry name" value="Fip1_dom"/>
</dbReference>
<evidence type="ECO:0000259" key="6">
    <source>
        <dbReference type="Pfam" id="PF05182"/>
    </source>
</evidence>
<dbReference type="Pfam" id="PF05182">
    <property type="entry name" value="Fip1"/>
    <property type="match status" value="1"/>
</dbReference>
<dbReference type="FunCoup" id="A0A1X2GZW3">
    <property type="interactions" value="45"/>
</dbReference>
<keyword evidence="8" id="KW-1185">Reference proteome</keyword>
<comment type="similarity">
    <text evidence="2">Belongs to the FIP1 family.</text>
</comment>
<dbReference type="GO" id="GO:0006397">
    <property type="term" value="P:mRNA processing"/>
    <property type="evidence" value="ECO:0007669"/>
    <property type="project" value="UniProtKB-KW"/>
</dbReference>
<keyword evidence="3" id="KW-0507">mRNA processing</keyword>
<protein>
    <submittedName>
        <fullName evidence="7">Fip1 motif-domain-containing protein</fullName>
    </submittedName>
</protein>
<evidence type="ECO:0000313" key="7">
    <source>
        <dbReference type="EMBL" id="ORY90361.1"/>
    </source>
</evidence>
<dbReference type="PANTHER" id="PTHR13484:SF0">
    <property type="entry name" value="PRE-MRNA 3'-END-PROCESSING FACTOR FIP1"/>
    <property type="match status" value="1"/>
</dbReference>
<keyword evidence="4" id="KW-0539">Nucleus</keyword>
<accession>A0A1X2GZW3</accession>
<dbReference type="OMA" id="FDEFTWE"/>
<evidence type="ECO:0000256" key="2">
    <source>
        <dbReference type="ARBA" id="ARBA00007459"/>
    </source>
</evidence>